<evidence type="ECO:0000313" key="3">
    <source>
        <dbReference type="Proteomes" id="UP000235945"/>
    </source>
</evidence>
<evidence type="ECO:0000313" key="2">
    <source>
        <dbReference type="EMBL" id="PNE34044.1"/>
    </source>
</evidence>
<feature type="region of interest" description="Disordered" evidence="1">
    <location>
        <begin position="190"/>
        <end position="218"/>
    </location>
</feature>
<organism evidence="2 3">
    <name type="scientific">Streptomyces eurocidicus</name>
    <name type="common">Streptoverticillium eurocidicus</name>
    <dbReference type="NCBI Taxonomy" id="66423"/>
    <lineage>
        <taxon>Bacteria</taxon>
        <taxon>Bacillati</taxon>
        <taxon>Actinomycetota</taxon>
        <taxon>Actinomycetes</taxon>
        <taxon>Kitasatosporales</taxon>
        <taxon>Streptomycetaceae</taxon>
        <taxon>Streptomyces</taxon>
    </lineage>
</organism>
<keyword evidence="3" id="KW-1185">Reference proteome</keyword>
<feature type="compositionally biased region" description="Low complexity" evidence="1">
    <location>
        <begin position="88"/>
        <end position="114"/>
    </location>
</feature>
<feature type="region of interest" description="Disordered" evidence="1">
    <location>
        <begin position="72"/>
        <end position="124"/>
    </location>
</feature>
<feature type="compositionally biased region" description="Gly residues" evidence="1">
    <location>
        <begin position="202"/>
        <end position="218"/>
    </location>
</feature>
<protein>
    <submittedName>
        <fullName evidence="2">Uncharacterized protein</fullName>
    </submittedName>
</protein>
<dbReference type="AlphaFoldDB" id="A0A2N8NZ47"/>
<sequence>MCARGSRVCAMDSISLAWQQAGVEPEAAVAALRKAEEDLEKFLADVRQLRAWFETLEERGGVYARWSREWPAPPPGARAEGPPPPQGAPRAPGPGADAPHGAGPGSGPVASSRGSGRGPEEGQRRVPWRVRVLEVVAGGRSGREWSLREIGEEIGQPNLRSLRVTVEEMAGRGELAKRVVSGRAVRYCHPGTTAPPAEAVTGEGGPVGEAGGEGGAAA</sequence>
<dbReference type="Proteomes" id="UP000235945">
    <property type="component" value="Unassembled WGS sequence"/>
</dbReference>
<dbReference type="EMBL" id="LGUI01000002">
    <property type="protein sequence ID" value="PNE34044.1"/>
    <property type="molecule type" value="Genomic_DNA"/>
</dbReference>
<feature type="compositionally biased region" description="Pro residues" evidence="1">
    <location>
        <begin position="72"/>
        <end position="87"/>
    </location>
</feature>
<gene>
    <name evidence="2" type="ORF">AF335_05025</name>
</gene>
<proteinExistence type="predicted"/>
<evidence type="ECO:0000256" key="1">
    <source>
        <dbReference type="SAM" id="MobiDB-lite"/>
    </source>
</evidence>
<reference evidence="3" key="1">
    <citation type="submission" date="2015-07" db="EMBL/GenBank/DDBJ databases">
        <authorList>
            <person name="Graham D.E."/>
            <person name="Giannone R.J."/>
            <person name="Gulvik C.A."/>
            <person name="Hettich R.L."/>
            <person name="Klingeman D.M."/>
            <person name="Mahan K.M."/>
            <person name="Parry R.J."/>
            <person name="Spain J.C."/>
        </authorList>
    </citation>
    <scope>NUCLEOTIDE SEQUENCE [LARGE SCALE GENOMIC DNA]</scope>
    <source>
        <strain evidence="3">ATCC 27428</strain>
    </source>
</reference>
<name>A0A2N8NZ47_STREU</name>
<accession>A0A2N8NZ47</accession>
<comment type="caution">
    <text evidence="2">The sequence shown here is derived from an EMBL/GenBank/DDBJ whole genome shotgun (WGS) entry which is preliminary data.</text>
</comment>